<feature type="transmembrane region" description="Helical" evidence="10">
    <location>
        <begin position="12"/>
        <end position="30"/>
    </location>
</feature>
<evidence type="ECO:0000256" key="5">
    <source>
        <dbReference type="ARBA" id="ARBA00022519"/>
    </source>
</evidence>
<dbReference type="SUPFAM" id="SSF158544">
    <property type="entry name" value="GspK insert domain-like"/>
    <property type="match status" value="1"/>
</dbReference>
<evidence type="ECO:0000256" key="1">
    <source>
        <dbReference type="ARBA" id="ARBA00004533"/>
    </source>
</evidence>
<keyword evidence="6 10" id="KW-0812">Transmembrane</keyword>
<keyword evidence="3" id="KW-0813">Transport</keyword>
<evidence type="ECO:0000259" key="11">
    <source>
        <dbReference type="Pfam" id="PF21687"/>
    </source>
</evidence>
<dbReference type="InterPro" id="IPR005628">
    <property type="entry name" value="GspK"/>
</dbReference>
<evidence type="ECO:0000256" key="8">
    <source>
        <dbReference type="ARBA" id="ARBA00022989"/>
    </source>
</evidence>
<feature type="domain" description="T2SS protein K first SAM-like" evidence="11">
    <location>
        <begin position="113"/>
        <end position="191"/>
    </location>
</feature>
<gene>
    <name evidence="12" type="ORF">ABCS64_11135</name>
</gene>
<organism evidence="12 13">
    <name type="scientific">Dentiradicibacter hellwigii</name>
    <dbReference type="NCBI Taxonomy" id="3149053"/>
    <lineage>
        <taxon>Bacteria</taxon>
        <taxon>Pseudomonadati</taxon>
        <taxon>Pseudomonadota</taxon>
        <taxon>Betaproteobacteria</taxon>
        <taxon>Rhodocyclales</taxon>
        <taxon>Rhodocyclaceae</taxon>
        <taxon>Dentiradicibacter</taxon>
    </lineage>
</organism>
<reference evidence="13" key="1">
    <citation type="submission" date="2024-06" db="EMBL/GenBank/DDBJ databases">
        <title>Radixoralia hellwigii gen. nov., sp nov., isolated from a root canal in the human oral cavity.</title>
        <authorList>
            <person name="Bartsch S."/>
            <person name="Wittmer A."/>
            <person name="Schulz A.-K."/>
            <person name="Neumann-Schaal M."/>
            <person name="Wolf J."/>
            <person name="Gronow S."/>
            <person name="Tennert C."/>
            <person name="Haecker G."/>
            <person name="Cieplik F."/>
            <person name="Al-Ahmad A."/>
        </authorList>
    </citation>
    <scope>NUCLEOTIDE SEQUENCE [LARGE SCALE GENOMIC DNA]</scope>
    <source>
        <strain evidence="13">Wk13</strain>
    </source>
</reference>
<dbReference type="InterPro" id="IPR038072">
    <property type="entry name" value="GspK_central_sf"/>
</dbReference>
<dbReference type="Proteomes" id="UP001574673">
    <property type="component" value="Unassembled WGS sequence"/>
</dbReference>
<protein>
    <recommendedName>
        <fullName evidence="11">T2SS protein K first SAM-like domain-containing protein</fullName>
    </recommendedName>
</protein>
<evidence type="ECO:0000256" key="4">
    <source>
        <dbReference type="ARBA" id="ARBA00022475"/>
    </source>
</evidence>
<dbReference type="Gene3D" id="1.10.40.60">
    <property type="entry name" value="EpsJ-like"/>
    <property type="match status" value="1"/>
</dbReference>
<evidence type="ECO:0000256" key="2">
    <source>
        <dbReference type="ARBA" id="ARBA00007246"/>
    </source>
</evidence>
<evidence type="ECO:0000256" key="10">
    <source>
        <dbReference type="SAM" id="Phobius"/>
    </source>
</evidence>
<dbReference type="InterPro" id="IPR049031">
    <property type="entry name" value="T2SSK_SAM-like_1st"/>
</dbReference>
<comment type="caution">
    <text evidence="12">The sequence shown here is derived from an EMBL/GenBank/DDBJ whole genome shotgun (WGS) entry which is preliminary data.</text>
</comment>
<evidence type="ECO:0000256" key="9">
    <source>
        <dbReference type="ARBA" id="ARBA00023136"/>
    </source>
</evidence>
<proteinExistence type="inferred from homology"/>
<comment type="subcellular location">
    <subcellularLocation>
        <location evidence="1">Cell inner membrane</location>
    </subcellularLocation>
</comment>
<evidence type="ECO:0000256" key="7">
    <source>
        <dbReference type="ARBA" id="ARBA00022927"/>
    </source>
</evidence>
<evidence type="ECO:0000256" key="3">
    <source>
        <dbReference type="ARBA" id="ARBA00022448"/>
    </source>
</evidence>
<keyword evidence="4" id="KW-1003">Cell membrane</keyword>
<evidence type="ECO:0000313" key="13">
    <source>
        <dbReference type="Proteomes" id="UP001574673"/>
    </source>
</evidence>
<sequence>MTKPPRRQKGYILALNIAVLALMLVGAAYMENRISLARDLARAEKQRIDGEFAVASAKARVLYLLSAAPRSRFGLGTLPNASIALDGTPYRIGREVIVNLQDIKGLFSLNTQALEGNGRTMLERLLATYDLDGETVGRLADSLLDYRDGDDLRHINGAEKEDYAHAGKAGDIRNADFLSPTEISRVLGFSEIFQRWPETGSLVDHLHVSRVLLFNPNTADWRILVAMTGIPAELAQSLEASRRRGETPDISQLLLSGTSSNPFSGAVMTTLFPSETIIVTLRYVGSPSGVRMAVKHTPTFAHSPWIVQYTYRVPLPTLTQEEIDALPELPPLSSVRNLNAPYQVQFPF</sequence>
<dbReference type="PANTHER" id="PTHR38831:SF1">
    <property type="entry name" value="TYPE II SECRETION SYSTEM PROTEIN K-RELATED"/>
    <property type="match status" value="1"/>
</dbReference>
<keyword evidence="8 10" id="KW-1133">Transmembrane helix</keyword>
<name>A0ABV4UGW7_9RHOO</name>
<keyword evidence="7" id="KW-0653">Protein transport</keyword>
<keyword evidence="13" id="KW-1185">Reference proteome</keyword>
<evidence type="ECO:0000256" key="6">
    <source>
        <dbReference type="ARBA" id="ARBA00022692"/>
    </source>
</evidence>
<keyword evidence="9 10" id="KW-0472">Membrane</keyword>
<comment type="similarity">
    <text evidence="2">Belongs to the GSP K family.</text>
</comment>
<evidence type="ECO:0000313" key="12">
    <source>
        <dbReference type="EMBL" id="MFA9950869.1"/>
    </source>
</evidence>
<dbReference type="EMBL" id="JBEUWX010000003">
    <property type="protein sequence ID" value="MFA9950869.1"/>
    <property type="molecule type" value="Genomic_DNA"/>
</dbReference>
<dbReference type="RefSeq" id="WP_418891964.1">
    <property type="nucleotide sequence ID" value="NZ_JBEUWX010000003.1"/>
</dbReference>
<keyword evidence="5" id="KW-0997">Cell inner membrane</keyword>
<accession>A0ABV4UGW7</accession>
<dbReference type="PANTHER" id="PTHR38831">
    <property type="entry name" value="TYPE II SECRETION SYSTEM PROTEIN K"/>
    <property type="match status" value="1"/>
</dbReference>
<dbReference type="Pfam" id="PF21687">
    <property type="entry name" value="T2SSK_1st"/>
    <property type="match status" value="1"/>
</dbReference>